<proteinExistence type="predicted"/>
<evidence type="ECO:0008006" key="5">
    <source>
        <dbReference type="Google" id="ProtNLM"/>
    </source>
</evidence>
<feature type="coiled-coil region" evidence="1">
    <location>
        <begin position="1155"/>
        <end position="1247"/>
    </location>
</feature>
<feature type="compositionally biased region" description="Basic and acidic residues" evidence="2">
    <location>
        <begin position="861"/>
        <end position="872"/>
    </location>
</feature>
<dbReference type="Proteomes" id="UP000286063">
    <property type="component" value="Unassembled WGS sequence"/>
</dbReference>
<evidence type="ECO:0000313" key="4">
    <source>
        <dbReference type="Proteomes" id="UP000286063"/>
    </source>
</evidence>
<feature type="coiled-coil region" evidence="1">
    <location>
        <begin position="386"/>
        <end position="420"/>
    </location>
</feature>
<feature type="compositionally biased region" description="Basic and acidic residues" evidence="2">
    <location>
        <begin position="732"/>
        <end position="745"/>
    </location>
</feature>
<comment type="caution">
    <text evidence="3">The sequence shown here is derived from an EMBL/GenBank/DDBJ whole genome shotgun (WGS) entry which is preliminary data.</text>
</comment>
<sequence length="1466" mass="162399">MGIIDKDGAMYLATGVDTTGLLEGKREVLEILASLMRETASVDVFSGVELAAATAFTYAAAGTHELSRAFEYNMGLVAELSPLIAASFEDYEERVIGITRTIPVAADDCAAALHDIVTAGYDGSEAMNVLALVAREAVVATTGVVEAFARMLESGQDLSAWKAGFSDVDFSESVSGMEAQVQLLQNNIFAVTRKMGDQVTRQVASVATRLGDALSDGRVEKSFRSLETLITLASGALADYRKETEKTTRGITAKGAALEIANGIRQAYHELVEDGMVQREAELQQQETYRANLVQNQALEAGESTLKEALVTQSLALGDVIAREDAAYRRKLTDMRELLASQQEELAMNERVLASAEILLQKKKEAFESANQGDDVAKMELANTELLSAAEQKEAAAMEVANMERKVKGTRIRLNTLERRGETAAIATSVTATNAESLANAGNATTTGILTRAKQRLTLVMRSLSASIAANPLGMLLSVVSLAITAFSMFGKKTEDSASALDKLNEALDKQKERVNSLVNTLYDENEAEQKRVAALLELRKLYPEVWDKVDLTNLKEQKRIELIKQGNEVLEERKEKELEVAVAASKTRIVEMEKKGFMMTVTTPENEMLYVKDTVAVNTYENEKKKLKEYEEELKNIRNLKAAVARESMTKEEKLAEYNRELETLSGKLKTVRDRIVEIKTKIQNAGNPFTSVLDQVRLTGLEQQEKELQGQTDETTRKKKTLNKPTAMTEEERKKRQESEKSIQETVDALALKYAREGKKKEIAGMNEGHLKLIAEIREEYADRGRVIEQEEKKLQEKYDDLKEEMPDDMKQMFAKQKQLNKEEEEKRVREVEEQNKAEVSRRFRSMKEKATSSNVSTEEDRNRQQVKDKYEGERAWLKNQTENRMTEEEAKDYNDNINLAEQKEQHARLLSELNDFNQKRETIIAEWEAKKETAEAVIESMPELGDDNLIARLEEEWQKALGALGTEELLQSEAWTGLFDHLDELTISQIDKLIGDVQAKMGEIQETLGVDNAKISPVDMKVITGKLGEAKQQIATLNPFRALGDSMKEIFGKGADEAGDASEEVGEKWKKLGKATAGCFDFVNDAVGSCSVLSDVLGESGQQTMGMIQGVATAGIAMASAIKGVEKGSVILAVISAALMAVNALSTLFNGDKKQEKKIKRLQGQIDDLERSYNRLGTTIDNTYSEEVYGMMDEQNEKLREQQELIKQQIEAEDKKKKTDKGKIKDWENEIEDINEKIEENKRKQIEMLAGTDVQSAIDTFADALTEAYAKGEDGATALGATTKKVMANAVKEALKKKFFGDSINEAVNYLGNAMSDGVLSAEEQAKFEQMVQAGGENFTKAMGAYQNLLKEADGTLAEGVTGQLQAAMTEGTASQLVGLWNTTASDVRAIRDWLLTGTVTVPESPFNMTQMIELQNEIAVNTRVTAQSTTATMHELRDGLGRMDQRLEAIDRNTRGYAGRGR</sequence>
<evidence type="ECO:0000256" key="2">
    <source>
        <dbReference type="SAM" id="MobiDB-lite"/>
    </source>
</evidence>
<accession>A0A413IKH9</accession>
<feature type="coiled-coil region" evidence="1">
    <location>
        <begin position="618"/>
        <end position="676"/>
    </location>
</feature>
<gene>
    <name evidence="3" type="ORF">DXA50_14655</name>
</gene>
<dbReference type="OrthoDB" id="1414895at2"/>
<feature type="compositionally biased region" description="Basic and acidic residues" evidence="2">
    <location>
        <begin position="822"/>
        <end position="853"/>
    </location>
</feature>
<organism evidence="3 4">
    <name type="scientific">Butyricimonas virosa</name>
    <dbReference type="NCBI Taxonomy" id="544645"/>
    <lineage>
        <taxon>Bacteria</taxon>
        <taxon>Pseudomonadati</taxon>
        <taxon>Bacteroidota</taxon>
        <taxon>Bacteroidia</taxon>
        <taxon>Bacteroidales</taxon>
        <taxon>Odoribacteraceae</taxon>
        <taxon>Butyricimonas</taxon>
    </lineage>
</organism>
<dbReference type="EMBL" id="QSCR01000029">
    <property type="protein sequence ID" value="RGY14532.1"/>
    <property type="molecule type" value="Genomic_DNA"/>
</dbReference>
<name>A0A413IKH9_9BACT</name>
<keyword evidence="1" id="KW-0175">Coiled coil</keyword>
<reference evidence="3 4" key="1">
    <citation type="submission" date="2018-08" db="EMBL/GenBank/DDBJ databases">
        <title>A genome reference for cultivated species of the human gut microbiota.</title>
        <authorList>
            <person name="Zou Y."/>
            <person name="Xue W."/>
            <person name="Luo G."/>
        </authorList>
    </citation>
    <scope>NUCLEOTIDE SEQUENCE [LARGE SCALE GENOMIC DNA]</scope>
    <source>
        <strain evidence="3 4">OF02-7</strain>
    </source>
</reference>
<feature type="region of interest" description="Disordered" evidence="2">
    <location>
        <begin position="820"/>
        <end position="872"/>
    </location>
</feature>
<feature type="coiled-coil region" evidence="1">
    <location>
        <begin position="494"/>
        <end position="521"/>
    </location>
</feature>
<protein>
    <recommendedName>
        <fullName evidence="5">Phage tail tape measure protein</fullName>
    </recommendedName>
</protein>
<evidence type="ECO:0000313" key="3">
    <source>
        <dbReference type="EMBL" id="RGY14532.1"/>
    </source>
</evidence>
<dbReference type="RefSeq" id="WP_117775452.1">
    <property type="nucleotide sequence ID" value="NZ_QRKM01000031.1"/>
</dbReference>
<feature type="region of interest" description="Disordered" evidence="2">
    <location>
        <begin position="707"/>
        <end position="745"/>
    </location>
</feature>
<evidence type="ECO:0000256" key="1">
    <source>
        <dbReference type="SAM" id="Coils"/>
    </source>
</evidence>
<feature type="coiled-coil region" evidence="1">
    <location>
        <begin position="886"/>
        <end position="922"/>
    </location>
</feature>